<name>A0AAW1PR00_9CHLO</name>
<dbReference type="AlphaFoldDB" id="A0AAW1PR00"/>
<proteinExistence type="predicted"/>
<evidence type="ECO:0000313" key="1">
    <source>
        <dbReference type="EMBL" id="KAK9811187.1"/>
    </source>
</evidence>
<dbReference type="Gene3D" id="1.25.40.10">
    <property type="entry name" value="Tetratricopeptide repeat domain"/>
    <property type="match status" value="1"/>
</dbReference>
<sequence length="445" mass="48655">MAGDVTDVRCGSERGLQDRHDAFGSFSGVARQHVENLRAVLSEALLRHDFRRAAAVAATLLVAAPEGGSTDTAYIPNFYAASKNQQLSEALAAAHEALRRSPDGANLLQLERLLRHAQAWQPSGEHSEAAVLELAWLLATEVQDLSQAYDILAMVPIKPRGPRKHQPVARFARAAFSGLIRYSQWTEVAEEVWAQNRPSRGNRERNAFQHQPLLWTRTHHVAQDRWKDAVRHLQEALRECPHAVDLAWLLAQLLCAANKHPEAMEVAVALCQAAPHEPDAHALKLLLLHAGSPLAEEGTAQQTAQAHVELLRCDPASHQALQGLLDSHKRGPECGQQQQLAEGECIELCTQRAVVAAFVEGSGGALPVVAVRVFEQGGALCDIAAEMVQQGIDLARQLEVQIAAVPSAVHPSGRPRLGPHSPSRGSYLQLPDAWWRCFPQHRRSG</sequence>
<dbReference type="EMBL" id="JALJOQ010000011">
    <property type="protein sequence ID" value="KAK9811187.1"/>
    <property type="molecule type" value="Genomic_DNA"/>
</dbReference>
<dbReference type="Pfam" id="PF14559">
    <property type="entry name" value="TPR_19"/>
    <property type="match status" value="1"/>
</dbReference>
<accession>A0AAW1PR00</accession>
<evidence type="ECO:0000313" key="2">
    <source>
        <dbReference type="Proteomes" id="UP001465755"/>
    </source>
</evidence>
<keyword evidence="2" id="KW-1185">Reference proteome</keyword>
<dbReference type="Proteomes" id="UP001465755">
    <property type="component" value="Unassembled WGS sequence"/>
</dbReference>
<comment type="caution">
    <text evidence="1">The sequence shown here is derived from an EMBL/GenBank/DDBJ whole genome shotgun (WGS) entry which is preliminary data.</text>
</comment>
<reference evidence="1 2" key="1">
    <citation type="journal article" date="2024" name="Nat. Commun.">
        <title>Phylogenomics reveals the evolutionary origins of lichenization in chlorophyte algae.</title>
        <authorList>
            <person name="Puginier C."/>
            <person name="Libourel C."/>
            <person name="Otte J."/>
            <person name="Skaloud P."/>
            <person name="Haon M."/>
            <person name="Grisel S."/>
            <person name="Petersen M."/>
            <person name="Berrin J.G."/>
            <person name="Delaux P.M."/>
            <person name="Dal Grande F."/>
            <person name="Keller J."/>
        </authorList>
    </citation>
    <scope>NUCLEOTIDE SEQUENCE [LARGE SCALE GENOMIC DNA]</scope>
    <source>
        <strain evidence="1 2">SAG 2036</strain>
    </source>
</reference>
<organism evidence="1 2">
    <name type="scientific">Symbiochloris irregularis</name>
    <dbReference type="NCBI Taxonomy" id="706552"/>
    <lineage>
        <taxon>Eukaryota</taxon>
        <taxon>Viridiplantae</taxon>
        <taxon>Chlorophyta</taxon>
        <taxon>core chlorophytes</taxon>
        <taxon>Trebouxiophyceae</taxon>
        <taxon>Trebouxiales</taxon>
        <taxon>Trebouxiaceae</taxon>
        <taxon>Symbiochloris</taxon>
    </lineage>
</organism>
<dbReference type="SUPFAM" id="SSF48452">
    <property type="entry name" value="TPR-like"/>
    <property type="match status" value="1"/>
</dbReference>
<protein>
    <submittedName>
        <fullName evidence="1">Uncharacterized protein</fullName>
    </submittedName>
</protein>
<gene>
    <name evidence="1" type="ORF">WJX73_009058</name>
</gene>
<dbReference type="InterPro" id="IPR011990">
    <property type="entry name" value="TPR-like_helical_dom_sf"/>
</dbReference>